<reference evidence="2" key="1">
    <citation type="journal article" date="2021" name="PeerJ">
        <title>Extensive microbial diversity within the chicken gut microbiome revealed by metagenomics and culture.</title>
        <authorList>
            <person name="Gilroy R."/>
            <person name="Ravi A."/>
            <person name="Getino M."/>
            <person name="Pursley I."/>
            <person name="Horton D.L."/>
            <person name="Alikhan N.F."/>
            <person name="Baker D."/>
            <person name="Gharbi K."/>
            <person name="Hall N."/>
            <person name="Watson M."/>
            <person name="Adriaenssens E.M."/>
            <person name="Foster-Nyarko E."/>
            <person name="Jarju S."/>
            <person name="Secka A."/>
            <person name="Antonio M."/>
            <person name="Oren A."/>
            <person name="Chaudhuri R.R."/>
            <person name="La Ragione R."/>
            <person name="Hildebrand F."/>
            <person name="Pallen M.J."/>
        </authorList>
    </citation>
    <scope>NUCLEOTIDE SEQUENCE</scope>
    <source>
        <strain evidence="2">ChiBcec18-1249</strain>
    </source>
</reference>
<evidence type="ECO:0000313" key="2">
    <source>
        <dbReference type="EMBL" id="HJB12599.1"/>
    </source>
</evidence>
<feature type="transmembrane region" description="Helical" evidence="1">
    <location>
        <begin position="14"/>
        <end position="35"/>
    </location>
</feature>
<keyword evidence="1" id="KW-0812">Transmembrane</keyword>
<evidence type="ECO:0000313" key="3">
    <source>
        <dbReference type="Proteomes" id="UP000823824"/>
    </source>
</evidence>
<name>A0A9D2LHA6_9FIRM</name>
<comment type="caution">
    <text evidence="2">The sequence shown here is derived from an EMBL/GenBank/DDBJ whole genome shotgun (WGS) entry which is preliminary data.</text>
</comment>
<dbReference type="Proteomes" id="UP000823824">
    <property type="component" value="Unassembled WGS sequence"/>
</dbReference>
<reference evidence="2" key="2">
    <citation type="submission" date="2021-04" db="EMBL/GenBank/DDBJ databases">
        <authorList>
            <person name="Gilroy R."/>
        </authorList>
    </citation>
    <scope>NUCLEOTIDE SEQUENCE</scope>
    <source>
        <strain evidence="2">ChiBcec18-1249</strain>
    </source>
</reference>
<keyword evidence="1" id="KW-0472">Membrane</keyword>
<sequence>MRNDIEKARERRQAILSAIVCGAVLLALAAGLLWLRTFPGLSGWISGLLLILAILDLAQLVSLGRALCERLREIEKGELYDSIDD</sequence>
<dbReference type="EMBL" id="DWZJ01000021">
    <property type="protein sequence ID" value="HJB12599.1"/>
    <property type="molecule type" value="Genomic_DNA"/>
</dbReference>
<accession>A0A9D2LHA6</accession>
<proteinExistence type="predicted"/>
<evidence type="ECO:0000256" key="1">
    <source>
        <dbReference type="SAM" id="Phobius"/>
    </source>
</evidence>
<organism evidence="2 3">
    <name type="scientific">Candidatus Oscillibacter excrementigallinarum</name>
    <dbReference type="NCBI Taxonomy" id="2838716"/>
    <lineage>
        <taxon>Bacteria</taxon>
        <taxon>Bacillati</taxon>
        <taxon>Bacillota</taxon>
        <taxon>Clostridia</taxon>
        <taxon>Eubacteriales</taxon>
        <taxon>Oscillospiraceae</taxon>
        <taxon>Oscillibacter</taxon>
    </lineage>
</organism>
<gene>
    <name evidence="2" type="ORF">H9787_02655</name>
</gene>
<dbReference type="AlphaFoldDB" id="A0A9D2LHA6"/>
<protein>
    <submittedName>
        <fullName evidence="2">Uncharacterized protein</fullName>
    </submittedName>
</protein>
<keyword evidence="1" id="KW-1133">Transmembrane helix</keyword>
<feature type="transmembrane region" description="Helical" evidence="1">
    <location>
        <begin position="41"/>
        <end position="63"/>
    </location>
</feature>